<dbReference type="Proteomes" id="UP000480684">
    <property type="component" value="Unassembled WGS sequence"/>
</dbReference>
<dbReference type="Pfam" id="PF17963">
    <property type="entry name" value="Big_9"/>
    <property type="match status" value="2"/>
</dbReference>
<dbReference type="RefSeq" id="WP_163675221.1">
    <property type="nucleotide sequence ID" value="NZ_JAAIYP010000025.1"/>
</dbReference>
<dbReference type="GO" id="GO:0005509">
    <property type="term" value="F:calcium ion binding"/>
    <property type="evidence" value="ECO:0007669"/>
    <property type="project" value="InterPro"/>
</dbReference>
<evidence type="ECO:0000256" key="2">
    <source>
        <dbReference type="ARBA" id="ARBA00022525"/>
    </source>
</evidence>
<evidence type="ECO:0000313" key="5">
    <source>
        <dbReference type="EMBL" id="NFV79224.1"/>
    </source>
</evidence>
<evidence type="ECO:0000259" key="3">
    <source>
        <dbReference type="Pfam" id="PF06594"/>
    </source>
</evidence>
<dbReference type="InterPro" id="IPR010221">
    <property type="entry name" value="VCBS_dom"/>
</dbReference>
<feature type="domain" description="Haemolysin-type calcium binding-related" evidence="3">
    <location>
        <begin position="2334"/>
        <end position="2374"/>
    </location>
</feature>
<comment type="subcellular location">
    <subcellularLocation>
        <location evidence="1">Secreted</location>
    </subcellularLocation>
</comment>
<feature type="domain" description="Cadherin-like" evidence="4">
    <location>
        <begin position="211"/>
        <end position="308"/>
    </location>
</feature>
<gene>
    <name evidence="5" type="ORF">G4223_03770</name>
</gene>
<dbReference type="EMBL" id="JAAIYP010000025">
    <property type="protein sequence ID" value="NFV79224.1"/>
    <property type="molecule type" value="Genomic_DNA"/>
</dbReference>
<dbReference type="GO" id="GO:0005576">
    <property type="term" value="C:extracellular region"/>
    <property type="evidence" value="ECO:0007669"/>
    <property type="project" value="UniProtKB-SubCell"/>
</dbReference>
<dbReference type="PANTHER" id="PTHR38340">
    <property type="entry name" value="S-LAYER PROTEIN"/>
    <property type="match status" value="1"/>
</dbReference>
<dbReference type="Pfam" id="PF06594">
    <property type="entry name" value="HCBP_related"/>
    <property type="match status" value="1"/>
</dbReference>
<dbReference type="Pfam" id="PF17892">
    <property type="entry name" value="Cadherin_5"/>
    <property type="match status" value="4"/>
</dbReference>
<dbReference type="Gene3D" id="2.150.10.10">
    <property type="entry name" value="Serralysin-like metalloprotease, C-terminal"/>
    <property type="match status" value="8"/>
</dbReference>
<feature type="domain" description="Cadherin-like" evidence="4">
    <location>
        <begin position="109"/>
        <end position="207"/>
    </location>
</feature>
<reference evidence="5 6" key="1">
    <citation type="submission" date="2020-02" db="EMBL/GenBank/DDBJ databases">
        <authorList>
            <person name="Dziuba M."/>
            <person name="Kuznetsov B."/>
            <person name="Mardanov A."/>
            <person name="Ravin N."/>
            <person name="Grouzdev D."/>
        </authorList>
    </citation>
    <scope>NUCLEOTIDE SEQUENCE [LARGE SCALE GENOMIC DNA]</scope>
    <source>
        <strain evidence="5 6">SpK</strain>
    </source>
</reference>
<dbReference type="PANTHER" id="PTHR38340:SF1">
    <property type="entry name" value="S-LAYER PROTEIN"/>
    <property type="match status" value="1"/>
</dbReference>
<dbReference type="InterPro" id="IPR018511">
    <property type="entry name" value="Hemolysin-typ_Ca-bd_CS"/>
</dbReference>
<dbReference type="PRINTS" id="PR00313">
    <property type="entry name" value="CABNDNGRPT"/>
</dbReference>
<sequence>MVTSSTTTVNTAPMTVPLSVTRSEDAGLALIDLLSGAVDPDGDPLVVSGLALVSGPKASYSLKNGVLSLNTSRFNGLKDGETATLTFTYMVGDGKLKTPATMTLVIEGVNDAPVVKSALKASTTEDSIPLVVNLLTGATDVDGDVLSVAGLVQSSGPTAAFSVEDGKLVLDPTQFNSLKVGEKAVLTFTYMVSDGTAMVPQTLTVTVSGQNDAPVVSDALIASTNEDAGTFTLNLLQGASDVDGNTLSVTKMALVSGPKTSYSVKNGVLSLNTAQFNSLKQGETATLTFTYMVSDGRATAPQTVTVVIEGVNDAPVLKSALKASTTEDSAILAVNLLTGASDVDGDVLSVAALTQTGGPTAAFTVEDGQLVLDPTQFNSLKVGQNAVLTFSYLVSDGIAQVPQTVTVTVTGKNDAPEVSAALIASTDEDAGTFTLNLLAGASDVDGDTLSVSGLKLTSGQSVRFTASNGVLSLDTNQFKSLAPGQNLDLVFSYLVSDGRGGTVAQTATLTVEGRNDAPVLSASVALPAIAEDTPSPTGATIASLFGAKFSDVDSGASFAGLAVVGNTASAAEGAWQYSSDGGTTWSDIGVVDDSHAVAISASSLLRFLPAADYFGTPPALQVRGMDDSYADEWSDSLTGTALVDASVNGGSSAIAAAVSTLTTRVTAVNDAPVLFMPESEAGLRPGAEFLVSTNNGGEQEGNTLVALADGGFLAIWHSFDSATGDSSLGSVAAQRFAADGSKVGTEYRLNTTTVGGQWEPAATRLQNGTIVVAWSNATTNLGNGRGDVAVRILAADGTPLSAEFMANTLQADLTSSGLGRPAVTALSSGGFLVSWVSFEGRSGYTDKTGIVGRLFNADGTAAGPEFHLAPYTSSHQSSVQTAALNDGGFVVVWQDGSSPADIRAQRFDAQGNAVGDAAMVPTDTYGMETEPAITGLADGGYVIVWNGGGTVSRVNGIYSQRFDAAGNRVGGETLVTSAGGVRSPVISALADGGYLLSWTFQGQMADDTSGGGVAAQRYDALGNRIGDAFVVNQIVDGFQGNQDMAVLDDGRVVLSWNSRAAEWGDTMSGNAAARIFAPPPLFIEGGNAVALFDGLTVTDVDSTVFKRAVVTITNLAAGDVLSFTPQDGITGSYSSKTGILTLSGSASAESYQAVLASVRYSNTSDTPDTSERTITLTVNDGSATSSALSQVVQVLAVNDAPNITVSGIAAGLKENVAGLTLAKVKVTDPEGDTITLSVDDDRFEIAGGVLRLRAGCSLDYEAVADGAGEVTITATDALGATSSQTVGYRIVNVDEPLVAKNDSVAIVEDQAIIIDILANDLHASNVRLPSISSVSATHGTVTVNADGTLTYVPEANRADPAVISYTLSEDGKTSSATVAVSITAQADAPVMGFSAISGTTYSAIALNLTAALADTDGSETLSDITIQGLPTEARLSAGTRLDNGDWMVSAAQLPGLSVITSKGGTFTLTVSATATETVNGDTKTTTLTADLAITAVPTINADWLYGTENSDYISGLPGNDYLRGLGGNDYLSGQAGDDYLMGDGGNDVLYGGAGNDILDGGDGNDTLDGGDGVNTLYGGAGNDTLQWSDTSTTYVDGGSGDDTISVGSSNATIFGGEGRDTFKFLSSSAESKKGASNVIVDFATGSGGDIIDLSTFLNSFELYGWDGVSNLFSQGFVRLVQENGSTLVQVDRDGTKGSWAWTTLGVLANTSATSLTADNFTALLNFDPAGGLPHGLEVVSTSNTMETLTGSGGNDMLLGGGGVSSMFGGAGNDWLSGGDGNDFIIGGSGSDTILGGNGNDWLYGGNSIAASVGNDFIDGGAGDDTIYSGYGNGTIFGGDGNDNITVTASISRGTSTIDAGSGDDVIMVDTYSGATITTGSGRDTIQTNYSVSFNAANVVTDFSAGLGGDQIDLNRLLGNALIGWSASGNPFGSSKFLRVRQVGADTVLEVDRDGAGGNAHAFTAILLLKNVQASALRADNFIPAYDPFGAAESGVTLTGGSGADVLNGGGGNDYITGGAGSDTLNGSIGQDLMRGDDGNDWLYGGTGDDVLDGGTGNDYLSGDAGDDWLYGGDGNDTLIGAAGRNHVSGGNGNDIVYVYSESGEIIDAGAGDDTIHVGGYGGTDTVTTGEGRDMIVIQRMVSGKTTLVVTDFTAGSGGDVIDLASFQETYLHAWDGQSNPFGTGSLRVVQSGNDTLLQVDTDGYGGTAQWQSLAVLLGVKASDLTAANFFPGYEPDGSGVYGASLTGGSGADILTGTVGDDVLSGGAGNDTLSGAAGWDTLSGGSGEDLYLFNLGDGVDTIVNASGNLDGAADTLRFGASITADTLWFARNGDNLEISVLGGSDKVVLTDWYGTNANSQVASLQLADGTTLDHTNVENLVSAMAAFAPPAATQSELTTQQHQSLDNIIAANWQHS</sequence>
<feature type="domain" description="Cadherin-like" evidence="4">
    <location>
        <begin position="413"/>
        <end position="512"/>
    </location>
</feature>
<evidence type="ECO:0000259" key="4">
    <source>
        <dbReference type="Pfam" id="PF17892"/>
    </source>
</evidence>
<dbReference type="InterPro" id="IPR010566">
    <property type="entry name" value="Haemolys_ca-bd"/>
</dbReference>
<accession>A0A7C9QS91</accession>
<name>A0A7C9QS91_9PROT</name>
<dbReference type="NCBIfam" id="TIGR03661">
    <property type="entry name" value="T1SS_VCA0849"/>
    <property type="match status" value="2"/>
</dbReference>
<dbReference type="Pfam" id="PF00353">
    <property type="entry name" value="HemolysinCabind"/>
    <property type="match status" value="11"/>
</dbReference>
<evidence type="ECO:0000313" key="6">
    <source>
        <dbReference type="Proteomes" id="UP000480684"/>
    </source>
</evidence>
<keyword evidence="6" id="KW-1185">Reference proteome</keyword>
<dbReference type="InterPro" id="IPR001343">
    <property type="entry name" value="Hemolysn_Ca-bd"/>
</dbReference>
<organism evidence="5 6">
    <name type="scientific">Magnetospirillum aberrantis SpK</name>
    <dbReference type="NCBI Taxonomy" id="908842"/>
    <lineage>
        <taxon>Bacteria</taxon>
        <taxon>Pseudomonadati</taxon>
        <taxon>Pseudomonadota</taxon>
        <taxon>Alphaproteobacteria</taxon>
        <taxon>Rhodospirillales</taxon>
        <taxon>Rhodospirillaceae</taxon>
        <taxon>Magnetospirillum</taxon>
    </lineage>
</organism>
<protein>
    <submittedName>
        <fullName evidence="5">Tandem-95 repeat protein</fullName>
    </submittedName>
</protein>
<keyword evidence="2" id="KW-0964">Secreted</keyword>
<evidence type="ECO:0000256" key="1">
    <source>
        <dbReference type="ARBA" id="ARBA00004613"/>
    </source>
</evidence>
<proteinExistence type="predicted"/>
<dbReference type="InterPro" id="IPR011049">
    <property type="entry name" value="Serralysin-like_metalloprot_C"/>
</dbReference>
<dbReference type="InterPro" id="IPR041690">
    <property type="entry name" value="Cadherin_5"/>
</dbReference>
<dbReference type="NCBIfam" id="TIGR01965">
    <property type="entry name" value="VCBS_repeat"/>
    <property type="match status" value="4"/>
</dbReference>
<dbReference type="InterPro" id="IPR019960">
    <property type="entry name" value="T1SS_VCA0849"/>
</dbReference>
<dbReference type="PROSITE" id="PS00330">
    <property type="entry name" value="HEMOLYSIN_CALCIUM"/>
    <property type="match status" value="7"/>
</dbReference>
<dbReference type="InterPro" id="IPR050557">
    <property type="entry name" value="RTX_toxin/Mannuronan_C5-epim"/>
</dbReference>
<dbReference type="SUPFAM" id="SSF51120">
    <property type="entry name" value="beta-Roll"/>
    <property type="match status" value="6"/>
</dbReference>
<feature type="domain" description="Cadherin-like" evidence="4">
    <location>
        <begin position="311"/>
        <end position="410"/>
    </location>
</feature>
<dbReference type="NCBIfam" id="NF012211">
    <property type="entry name" value="tand_rpt_95"/>
    <property type="match status" value="5"/>
</dbReference>
<comment type="caution">
    <text evidence="5">The sequence shown here is derived from an EMBL/GenBank/DDBJ whole genome shotgun (WGS) entry which is preliminary data.</text>
</comment>